<protein>
    <submittedName>
        <fullName evidence="1">Uncharacterized protein</fullName>
    </submittedName>
</protein>
<comment type="caution">
    <text evidence="1">The sequence shown here is derived from an EMBL/GenBank/DDBJ whole genome shotgun (WGS) entry which is preliminary data.</text>
</comment>
<accession>A0ACB5QMS5</accession>
<gene>
    <name evidence="1" type="ORF">CBA19CS22_06505</name>
</gene>
<proteinExistence type="predicted"/>
<dbReference type="EMBL" id="BPUR01000002">
    <property type="protein sequence ID" value="GJH16165.1"/>
    <property type="molecule type" value="Genomic_DNA"/>
</dbReference>
<evidence type="ECO:0000313" key="2">
    <source>
        <dbReference type="Proteomes" id="UP001055013"/>
    </source>
</evidence>
<name>A0ACB5QMS5_9BURK</name>
<keyword evidence="2" id="KW-1185">Reference proteome</keyword>
<organism evidence="1 2">
    <name type="scientific">Caballeronia novacaledonica</name>
    <dbReference type="NCBI Taxonomy" id="1544861"/>
    <lineage>
        <taxon>Bacteria</taxon>
        <taxon>Pseudomonadati</taxon>
        <taxon>Pseudomonadota</taxon>
        <taxon>Betaproteobacteria</taxon>
        <taxon>Burkholderiales</taxon>
        <taxon>Burkholderiaceae</taxon>
        <taxon>Caballeronia</taxon>
    </lineage>
</organism>
<reference evidence="1" key="1">
    <citation type="submission" date="2021-09" db="EMBL/GenBank/DDBJ databases">
        <title>Isolation and characterization of 3-chlorobenzoate degrading bacteria from soils in Shizuoka.</title>
        <authorList>
            <person name="Ifat A."/>
            <person name="Ogawa N."/>
            <person name="Kimbara K."/>
            <person name="Moriuchi R."/>
            <person name="Dohra H."/>
            <person name="Shintani M."/>
        </authorList>
    </citation>
    <scope>NUCLEOTIDE SEQUENCE</scope>
    <source>
        <strain evidence="1">19CS2-2</strain>
    </source>
</reference>
<dbReference type="Proteomes" id="UP001055013">
    <property type="component" value="Unassembled WGS sequence"/>
</dbReference>
<evidence type="ECO:0000313" key="1">
    <source>
        <dbReference type="EMBL" id="GJH16165.1"/>
    </source>
</evidence>
<sequence>MTAMCVLASGLVTPLGCNAQATLAARRGAARCARA</sequence>